<dbReference type="RefSeq" id="WP_163655793.1">
    <property type="nucleotide sequence ID" value="NZ_JAAGRN010000008.1"/>
</dbReference>
<name>A0A6B2R1Q5_9BURK</name>
<sequence>MNRYFRVISLFVIAAGLIMLEWRPWHNVSNTNKSEMHGDQANFAQSPAASQPNAVSPELGTKFQRTESTIVSSDKALPVTQIPVIRAQLSPVNFTTITAEISAKVESLVFREGESFNLNSILVTFDCSVQLAQLEKVRAAMGIAERNYNTNKRLLALGSVSRVETENAHSEYLKSRAEVAELSAIVSKCKISAPFNGRVVEQRVRVQQFAQSGQPLLDILDDSALELEFVAPSKWSTWIKTDYRFKIRIDEAGKSYPAKVTRISPRIDPVSQTIKIAAVIDGEFPELTPGMSGSIEILPPESLR</sequence>
<dbReference type="SUPFAM" id="SSF111369">
    <property type="entry name" value="HlyD-like secretion proteins"/>
    <property type="match status" value="1"/>
</dbReference>
<dbReference type="GO" id="GO:0030313">
    <property type="term" value="C:cell envelope"/>
    <property type="evidence" value="ECO:0007669"/>
    <property type="project" value="UniProtKB-SubCell"/>
</dbReference>
<dbReference type="Gene3D" id="2.40.30.170">
    <property type="match status" value="1"/>
</dbReference>
<organism evidence="4">
    <name type="scientific">Sheuella amnicola</name>
    <dbReference type="NCBI Taxonomy" id="2707330"/>
    <lineage>
        <taxon>Bacteria</taxon>
        <taxon>Pseudomonadati</taxon>
        <taxon>Pseudomonadota</taxon>
        <taxon>Betaproteobacteria</taxon>
        <taxon>Burkholderiales</taxon>
        <taxon>Alcaligenaceae</taxon>
        <taxon>Sheuella</taxon>
    </lineage>
</organism>
<keyword evidence="3" id="KW-0812">Transmembrane</keyword>
<keyword evidence="3" id="KW-0472">Membrane</keyword>
<dbReference type="GO" id="GO:1990195">
    <property type="term" value="C:macrolide transmembrane transporter complex"/>
    <property type="evidence" value="ECO:0007669"/>
    <property type="project" value="InterPro"/>
</dbReference>
<reference evidence="4" key="1">
    <citation type="submission" date="2020-02" db="EMBL/GenBank/DDBJ databases">
        <authorList>
            <person name="Chen W.-M."/>
        </authorList>
    </citation>
    <scope>NUCLEOTIDE SEQUENCE</scope>
    <source>
        <strain evidence="4">NBD-18</strain>
    </source>
</reference>
<evidence type="ECO:0000256" key="2">
    <source>
        <dbReference type="ARBA" id="ARBA00023054"/>
    </source>
</evidence>
<comment type="similarity">
    <text evidence="1">Belongs to the membrane fusion protein (MFP) (TC 8.A.1) family.</text>
</comment>
<proteinExistence type="inferred from homology"/>
<feature type="transmembrane region" description="Helical" evidence="3">
    <location>
        <begin position="7"/>
        <end position="25"/>
    </location>
</feature>
<dbReference type="AlphaFoldDB" id="A0A6B2R1Q5"/>
<keyword evidence="2" id="KW-0175">Coiled coil</keyword>
<gene>
    <name evidence="4" type="ORF">G3I67_12385</name>
</gene>
<dbReference type="InterPro" id="IPR030190">
    <property type="entry name" value="MacA_alpha-hairpin_sf"/>
</dbReference>
<accession>A0A6B2R1Q5</accession>
<protein>
    <submittedName>
        <fullName evidence="4">Efflux RND transporter periplasmic adaptor subunit</fullName>
    </submittedName>
</protein>
<evidence type="ECO:0000256" key="3">
    <source>
        <dbReference type="SAM" id="Phobius"/>
    </source>
</evidence>
<dbReference type="GO" id="GO:0019898">
    <property type="term" value="C:extrinsic component of membrane"/>
    <property type="evidence" value="ECO:0007669"/>
    <property type="project" value="InterPro"/>
</dbReference>
<dbReference type="PANTHER" id="PTHR30469:SF15">
    <property type="entry name" value="HLYD FAMILY OF SECRETION PROTEINS"/>
    <property type="match status" value="1"/>
</dbReference>
<keyword evidence="3" id="KW-1133">Transmembrane helix</keyword>
<evidence type="ECO:0000313" key="4">
    <source>
        <dbReference type="EMBL" id="NDY84028.1"/>
    </source>
</evidence>
<dbReference type="EMBL" id="JAAGRN010000008">
    <property type="protein sequence ID" value="NDY84028.1"/>
    <property type="molecule type" value="Genomic_DNA"/>
</dbReference>
<dbReference type="GO" id="GO:1990961">
    <property type="term" value="P:xenobiotic detoxification by transmembrane export across the plasma membrane"/>
    <property type="evidence" value="ECO:0007669"/>
    <property type="project" value="InterPro"/>
</dbReference>
<dbReference type="PANTHER" id="PTHR30469">
    <property type="entry name" value="MULTIDRUG RESISTANCE PROTEIN MDTA"/>
    <property type="match status" value="1"/>
</dbReference>
<dbReference type="NCBIfam" id="TIGR01730">
    <property type="entry name" value="RND_mfp"/>
    <property type="match status" value="1"/>
</dbReference>
<evidence type="ECO:0000256" key="1">
    <source>
        <dbReference type="ARBA" id="ARBA00009477"/>
    </source>
</evidence>
<dbReference type="GO" id="GO:1990281">
    <property type="term" value="C:efflux pump complex"/>
    <property type="evidence" value="ECO:0007669"/>
    <property type="project" value="TreeGrafter"/>
</dbReference>
<dbReference type="InterPro" id="IPR006143">
    <property type="entry name" value="RND_pump_MFP"/>
</dbReference>
<dbReference type="Gene3D" id="6.10.140.1990">
    <property type="match status" value="1"/>
</dbReference>
<comment type="caution">
    <text evidence="4">The sequence shown here is derived from an EMBL/GenBank/DDBJ whole genome shotgun (WGS) entry which is preliminary data.</text>
</comment>
<dbReference type="GO" id="GO:0015562">
    <property type="term" value="F:efflux transmembrane transporter activity"/>
    <property type="evidence" value="ECO:0007669"/>
    <property type="project" value="TreeGrafter"/>
</dbReference>